<name>A0ABQ5D9U0_9ASTR</name>
<gene>
    <name evidence="2" type="ORF">Tco_0926172</name>
</gene>
<feature type="region of interest" description="Disordered" evidence="1">
    <location>
        <begin position="285"/>
        <end position="307"/>
    </location>
</feature>
<protein>
    <recommendedName>
        <fullName evidence="4">Retrotransposon gag domain-containing protein</fullName>
    </recommendedName>
</protein>
<dbReference type="EMBL" id="BQNB010015078">
    <property type="protein sequence ID" value="GJT35753.1"/>
    <property type="molecule type" value="Genomic_DNA"/>
</dbReference>
<evidence type="ECO:0000313" key="3">
    <source>
        <dbReference type="Proteomes" id="UP001151760"/>
    </source>
</evidence>
<reference evidence="2" key="2">
    <citation type="submission" date="2022-01" db="EMBL/GenBank/DDBJ databases">
        <authorList>
            <person name="Yamashiro T."/>
            <person name="Shiraishi A."/>
            <person name="Satake H."/>
            <person name="Nakayama K."/>
        </authorList>
    </citation>
    <scope>NUCLEOTIDE SEQUENCE</scope>
</reference>
<evidence type="ECO:0000313" key="2">
    <source>
        <dbReference type="EMBL" id="GJT35753.1"/>
    </source>
</evidence>
<organism evidence="2 3">
    <name type="scientific">Tanacetum coccineum</name>
    <dbReference type="NCBI Taxonomy" id="301880"/>
    <lineage>
        <taxon>Eukaryota</taxon>
        <taxon>Viridiplantae</taxon>
        <taxon>Streptophyta</taxon>
        <taxon>Embryophyta</taxon>
        <taxon>Tracheophyta</taxon>
        <taxon>Spermatophyta</taxon>
        <taxon>Magnoliopsida</taxon>
        <taxon>eudicotyledons</taxon>
        <taxon>Gunneridae</taxon>
        <taxon>Pentapetalae</taxon>
        <taxon>asterids</taxon>
        <taxon>campanulids</taxon>
        <taxon>Asterales</taxon>
        <taxon>Asteraceae</taxon>
        <taxon>Asteroideae</taxon>
        <taxon>Anthemideae</taxon>
        <taxon>Anthemidinae</taxon>
        <taxon>Tanacetum</taxon>
    </lineage>
</organism>
<accession>A0ABQ5D9U0</accession>
<comment type="caution">
    <text evidence="2">The sequence shown here is derived from an EMBL/GenBank/DDBJ whole genome shotgun (WGS) entry which is preliminary data.</text>
</comment>
<proteinExistence type="predicted"/>
<sequence>MPPKQMSQDAIAKLVSDEVAKALAADRATRNATSARGPGNVGGAGGPERAQPARDYTFSSFMKCGPTQFHGKEGAIELCRWFEKIESTFGISECAERNKVKFATATLQGRALTWWNTQVATLGLAEANGKSWDDMKKMMLEEFCPEEEISRWKYSELVLLCPEVVPSTKKKISQYIKGLPSYIQGWKEKNVDQNKRKLEGGNQGNNQGNRNNNRGDYRNNRRPNQNNNRRNGDARAMTQAQGENGHIARDCRGKGVATGANAEPIRVCFKCGDPNHLANSELCPEKKKRDGRNASGHVYAVKDVDQA</sequence>
<keyword evidence="3" id="KW-1185">Reference proteome</keyword>
<feature type="region of interest" description="Disordered" evidence="1">
    <location>
        <begin position="196"/>
        <end position="250"/>
    </location>
</feature>
<evidence type="ECO:0000256" key="1">
    <source>
        <dbReference type="SAM" id="MobiDB-lite"/>
    </source>
</evidence>
<feature type="region of interest" description="Disordered" evidence="1">
    <location>
        <begin position="26"/>
        <end position="50"/>
    </location>
</feature>
<evidence type="ECO:0008006" key="4">
    <source>
        <dbReference type="Google" id="ProtNLM"/>
    </source>
</evidence>
<reference evidence="2" key="1">
    <citation type="journal article" date="2022" name="Int. J. Mol. Sci.">
        <title>Draft Genome of Tanacetum Coccineum: Genomic Comparison of Closely Related Tanacetum-Family Plants.</title>
        <authorList>
            <person name="Yamashiro T."/>
            <person name="Shiraishi A."/>
            <person name="Nakayama K."/>
            <person name="Satake H."/>
        </authorList>
    </citation>
    <scope>NUCLEOTIDE SEQUENCE</scope>
</reference>
<dbReference type="Gene3D" id="4.10.60.10">
    <property type="entry name" value="Zinc finger, CCHC-type"/>
    <property type="match status" value="1"/>
</dbReference>
<dbReference type="Proteomes" id="UP001151760">
    <property type="component" value="Unassembled WGS sequence"/>
</dbReference>